<dbReference type="Gene3D" id="1.10.10.1460">
    <property type="match status" value="1"/>
</dbReference>
<comment type="function">
    <text evidence="7 8">Has a role in the initiation of DNA replication. Required at S-phase checkpoint.</text>
</comment>
<dbReference type="CDD" id="cd22289">
    <property type="entry name" value="RecQL4_SLD2_NTD"/>
    <property type="match status" value="1"/>
</dbReference>
<dbReference type="GO" id="GO:0006270">
    <property type="term" value="P:DNA replication initiation"/>
    <property type="evidence" value="ECO:0007669"/>
    <property type="project" value="UniProtKB-UniRule"/>
</dbReference>
<dbReference type="EMBL" id="CP051139">
    <property type="protein sequence ID" value="QIW95434.1"/>
    <property type="molecule type" value="Genomic_DNA"/>
</dbReference>
<dbReference type="InterPro" id="IPR040203">
    <property type="entry name" value="Sld2"/>
</dbReference>
<dbReference type="InterPro" id="IPR021110">
    <property type="entry name" value="DNA_rep_checkpnt_protein"/>
</dbReference>
<keyword evidence="11" id="KW-1185">Reference proteome</keyword>
<dbReference type="PANTHER" id="PTHR28124:SF1">
    <property type="entry name" value="DNA REPLICATION REGULATOR SLD2"/>
    <property type="match status" value="1"/>
</dbReference>
<evidence type="ECO:0000256" key="5">
    <source>
        <dbReference type="ARBA" id="ARBA00023242"/>
    </source>
</evidence>
<evidence type="ECO:0000256" key="1">
    <source>
        <dbReference type="ARBA" id="ARBA00004123"/>
    </source>
</evidence>
<dbReference type="GO" id="GO:0003688">
    <property type="term" value="F:DNA replication origin binding"/>
    <property type="evidence" value="ECO:0007669"/>
    <property type="project" value="TreeGrafter"/>
</dbReference>
<evidence type="ECO:0000256" key="4">
    <source>
        <dbReference type="ARBA" id="ARBA00022705"/>
    </source>
</evidence>
<keyword evidence="6 8" id="KW-0131">Cell cycle</keyword>
<dbReference type="Pfam" id="PF11719">
    <property type="entry name" value="Drc1-Sld2"/>
    <property type="match status" value="1"/>
</dbReference>
<feature type="region of interest" description="Disordered" evidence="9">
    <location>
        <begin position="307"/>
        <end position="360"/>
    </location>
</feature>
<dbReference type="GO" id="GO:0003697">
    <property type="term" value="F:single-stranded DNA binding"/>
    <property type="evidence" value="ECO:0007669"/>
    <property type="project" value="TreeGrafter"/>
</dbReference>
<evidence type="ECO:0000256" key="6">
    <source>
        <dbReference type="ARBA" id="ARBA00023306"/>
    </source>
</evidence>
<dbReference type="GO" id="GO:0000727">
    <property type="term" value="P:double-strand break repair via break-induced replication"/>
    <property type="evidence" value="ECO:0007669"/>
    <property type="project" value="TreeGrafter"/>
</dbReference>
<sequence length="427" mass="47706">MSVDNANADIVQHLRAELKLWEKTFAQSHDGRKPTRDEIKRDAAIAEKYRRFNRLNRPEQTTQPTFTTPRKSAYGRSQQREVLAEQTTNLISVRAAQQQEIEPTPAHIRCALGPTPQKDGFVLGIFDLFEGSATPSKGDETKHMSIEQPIQGTPSRSLFPPAFSTQHSKTPQSSSKRFYLDAFAGTTPKRKREDDMGTPASVKRQFATPSFLRRDLMFDAIPEEHDGDTEDLPSLTNKKPGRRKGMARSFSSILAGLRKNEDERMDEEWEILKELEAEQQTESSTARPPLKCATPAEVVLDSQVVDMPLGPDEAPLSDTSEPDTGPAVRKPWKKKGLKRQTKKSNMKPVLHAPQKAVIPESQAVDEDGVVVEVALTAASNDAAKPAEGLVRKTVRKVNEAAHMNFRRLKIKNKNTKANGRPGRFGRR</sequence>
<keyword evidence="5 8" id="KW-0539">Nucleus</keyword>
<feature type="region of interest" description="Disordered" evidence="9">
    <location>
        <begin position="222"/>
        <end position="265"/>
    </location>
</feature>
<accession>A0A6H0XLD1</accession>
<dbReference type="Proteomes" id="UP000503462">
    <property type="component" value="Chromosome 1"/>
</dbReference>
<reference evidence="10 11" key="1">
    <citation type="journal article" date="2016" name="Sci. Rep.">
        <title>Peltaster fructicola genome reveals evolution from an invasive phytopathogen to an ectophytic parasite.</title>
        <authorList>
            <person name="Xu C."/>
            <person name="Chen H."/>
            <person name="Gleason M.L."/>
            <person name="Xu J.R."/>
            <person name="Liu H."/>
            <person name="Zhang R."/>
            <person name="Sun G."/>
        </authorList>
    </citation>
    <scope>NUCLEOTIDE SEQUENCE [LARGE SCALE GENOMIC DNA]</scope>
    <source>
        <strain evidence="10 11">LNHT1506</strain>
    </source>
</reference>
<evidence type="ECO:0000256" key="8">
    <source>
        <dbReference type="RuleBase" id="RU367067"/>
    </source>
</evidence>
<feature type="compositionally biased region" description="Low complexity" evidence="9">
    <location>
        <begin position="60"/>
        <end position="69"/>
    </location>
</feature>
<comment type="similarity">
    <text evidence="2 8">Belongs to the SLD2 family.</text>
</comment>
<proteinExistence type="inferred from homology"/>
<dbReference type="GO" id="GO:1902977">
    <property type="term" value="P:mitotic DNA replication preinitiation complex assembly"/>
    <property type="evidence" value="ECO:0007669"/>
    <property type="project" value="TreeGrafter"/>
</dbReference>
<dbReference type="PANTHER" id="PTHR28124">
    <property type="entry name" value="DNA REPLICATION REGULATOR SLD2"/>
    <property type="match status" value="1"/>
</dbReference>
<feature type="region of interest" description="Disordered" evidence="9">
    <location>
        <begin position="55"/>
        <end position="77"/>
    </location>
</feature>
<evidence type="ECO:0000256" key="3">
    <source>
        <dbReference type="ARBA" id="ARBA00018363"/>
    </source>
</evidence>
<comment type="subcellular location">
    <subcellularLocation>
        <location evidence="1 8">Nucleus</location>
    </subcellularLocation>
</comment>
<keyword evidence="4 8" id="KW-0235">DNA replication</keyword>
<gene>
    <name evidence="10" type="ORF">AMS68_000952</name>
</gene>
<protein>
    <recommendedName>
        <fullName evidence="3 8">DNA replication regulator SLD2</fullName>
    </recommendedName>
</protein>
<feature type="compositionally biased region" description="Basic residues" evidence="9">
    <location>
        <begin position="330"/>
        <end position="345"/>
    </location>
</feature>
<dbReference type="AlphaFoldDB" id="A0A6H0XLD1"/>
<name>A0A6H0XLD1_9PEZI</name>
<evidence type="ECO:0000313" key="10">
    <source>
        <dbReference type="EMBL" id="QIW95434.1"/>
    </source>
</evidence>
<evidence type="ECO:0000256" key="9">
    <source>
        <dbReference type="SAM" id="MobiDB-lite"/>
    </source>
</evidence>
<organism evidence="10 11">
    <name type="scientific">Peltaster fructicola</name>
    <dbReference type="NCBI Taxonomy" id="286661"/>
    <lineage>
        <taxon>Eukaryota</taxon>
        <taxon>Fungi</taxon>
        <taxon>Dikarya</taxon>
        <taxon>Ascomycota</taxon>
        <taxon>Pezizomycotina</taxon>
        <taxon>Dothideomycetes</taxon>
        <taxon>Dothideomycetes incertae sedis</taxon>
        <taxon>Peltaster</taxon>
    </lineage>
</organism>
<evidence type="ECO:0000256" key="2">
    <source>
        <dbReference type="ARBA" id="ARBA00007276"/>
    </source>
</evidence>
<dbReference type="OrthoDB" id="8775810at2759"/>
<dbReference type="GO" id="GO:0031261">
    <property type="term" value="C:DNA replication preinitiation complex"/>
    <property type="evidence" value="ECO:0007669"/>
    <property type="project" value="TreeGrafter"/>
</dbReference>
<evidence type="ECO:0000256" key="7">
    <source>
        <dbReference type="ARBA" id="ARBA00025253"/>
    </source>
</evidence>
<evidence type="ECO:0000313" key="11">
    <source>
        <dbReference type="Proteomes" id="UP000503462"/>
    </source>
</evidence>